<dbReference type="InterPro" id="IPR011335">
    <property type="entry name" value="Restrct_endonuc-II-like"/>
</dbReference>
<dbReference type="PANTHER" id="PTHR28133:SF1">
    <property type="entry name" value="REQUIRED FOR RESPIRATORY GROWTH PROTEIN 7, MITOCHONDRIAL"/>
    <property type="match status" value="1"/>
</dbReference>
<dbReference type="Gene3D" id="3.40.1350.10">
    <property type="match status" value="1"/>
</dbReference>
<protein>
    <recommendedName>
        <fullName evidence="5">Required for respiratory growth protein 7, mitochondrial</fullName>
    </recommendedName>
</protein>
<dbReference type="Pfam" id="PF10356">
    <property type="entry name" value="RRG7"/>
    <property type="match status" value="2"/>
</dbReference>
<accession>A0ABR0T411</accession>
<reference evidence="3 4" key="1">
    <citation type="submission" date="2024-01" db="EMBL/GenBank/DDBJ databases">
        <title>Complete genome of Cladobotryum mycophilum ATHUM6906.</title>
        <authorList>
            <person name="Christinaki A.C."/>
            <person name="Myridakis A.I."/>
            <person name="Kouvelis V.N."/>
        </authorList>
    </citation>
    <scope>NUCLEOTIDE SEQUENCE [LARGE SCALE GENOMIC DNA]</scope>
    <source>
        <strain evidence="3 4">ATHUM6906</strain>
    </source>
</reference>
<evidence type="ECO:0008006" key="5">
    <source>
        <dbReference type="Google" id="ProtNLM"/>
    </source>
</evidence>
<dbReference type="SUPFAM" id="SSF52980">
    <property type="entry name" value="Restriction endonuclease-like"/>
    <property type="match status" value="1"/>
</dbReference>
<evidence type="ECO:0000256" key="1">
    <source>
        <dbReference type="ARBA" id="ARBA00004173"/>
    </source>
</evidence>
<evidence type="ECO:0000313" key="4">
    <source>
        <dbReference type="Proteomes" id="UP001338125"/>
    </source>
</evidence>
<gene>
    <name evidence="3" type="ORF">PT974_01053</name>
</gene>
<dbReference type="Proteomes" id="UP001338125">
    <property type="component" value="Unassembled WGS sequence"/>
</dbReference>
<comment type="subcellular location">
    <subcellularLocation>
        <location evidence="1">Mitochondrion</location>
    </subcellularLocation>
</comment>
<proteinExistence type="predicted"/>
<dbReference type="InterPro" id="IPR011856">
    <property type="entry name" value="tRNA_endonuc-like_dom_sf"/>
</dbReference>
<dbReference type="EMBL" id="JAVFKD010000001">
    <property type="protein sequence ID" value="KAK5998671.1"/>
    <property type="molecule type" value="Genomic_DNA"/>
</dbReference>
<comment type="caution">
    <text evidence="3">The sequence shown here is derived from an EMBL/GenBank/DDBJ whole genome shotgun (WGS) entry which is preliminary data.</text>
</comment>
<keyword evidence="2" id="KW-0496">Mitochondrion</keyword>
<dbReference type="InterPro" id="IPR018828">
    <property type="entry name" value="RRG7"/>
</dbReference>
<keyword evidence="4" id="KW-1185">Reference proteome</keyword>
<dbReference type="PANTHER" id="PTHR28133">
    <property type="entry name" value="REQUIRED FOR RESPIRATORY GROWTH PROTEIN 7, MITOCHONDRIAL"/>
    <property type="match status" value="1"/>
</dbReference>
<evidence type="ECO:0000313" key="3">
    <source>
        <dbReference type="EMBL" id="KAK5998671.1"/>
    </source>
</evidence>
<name>A0ABR0T411_9HYPO</name>
<organism evidence="3 4">
    <name type="scientific">Cladobotryum mycophilum</name>
    <dbReference type="NCBI Taxonomy" id="491253"/>
    <lineage>
        <taxon>Eukaryota</taxon>
        <taxon>Fungi</taxon>
        <taxon>Dikarya</taxon>
        <taxon>Ascomycota</taxon>
        <taxon>Pezizomycotina</taxon>
        <taxon>Sordariomycetes</taxon>
        <taxon>Hypocreomycetidae</taxon>
        <taxon>Hypocreales</taxon>
        <taxon>Hypocreaceae</taxon>
        <taxon>Cladobotryum</taxon>
    </lineage>
</organism>
<sequence length="250" mass="27581">MPGMRNIGPCRLGHLKALFCRNSSLLRRYSSGSHDGENTDHESLIYPDAPSKHHSDLSTFLAYAERIDLDKESNVYRGTHYEYTVAEKLVRYGFNLKRIGRSGDYGIDLIGTWTLPLKVPLKPPSPAARPMRVLIQCKSMGVKMGPRYIRELEGAFVGAPAGWIGSGVLGLMAGTSSATKGTREALGRSNKPMGYLVCSEDGILEQMLWNQRAEEEGLEGVGVAMKRFENSRKQEVVLTHNGVPLPFIGN</sequence>
<evidence type="ECO:0000256" key="2">
    <source>
        <dbReference type="ARBA" id="ARBA00023128"/>
    </source>
</evidence>